<comment type="caution">
    <text evidence="1">The sequence shown here is derived from an EMBL/GenBank/DDBJ whole genome shotgun (WGS) entry which is preliminary data.</text>
</comment>
<organism evidence="1 2">
    <name type="scientific">Gleimia europaea ACS-120-V-Col10b</name>
    <dbReference type="NCBI Taxonomy" id="883069"/>
    <lineage>
        <taxon>Bacteria</taxon>
        <taxon>Bacillati</taxon>
        <taxon>Actinomycetota</taxon>
        <taxon>Actinomycetes</taxon>
        <taxon>Actinomycetales</taxon>
        <taxon>Actinomycetaceae</taxon>
        <taxon>Gleimia</taxon>
    </lineage>
</organism>
<dbReference type="Proteomes" id="UP000014387">
    <property type="component" value="Unassembled WGS sequence"/>
</dbReference>
<keyword evidence="2" id="KW-1185">Reference proteome</keyword>
<gene>
    <name evidence="1" type="ORF">HMPREF9238_00713</name>
</gene>
<evidence type="ECO:0000313" key="2">
    <source>
        <dbReference type="Proteomes" id="UP000014387"/>
    </source>
</evidence>
<dbReference type="AlphaFoldDB" id="A0A9W5REH3"/>
<accession>A0A9W5REH3</accession>
<sequence>MQGHGVSRRFDEGVSPDQRRDIVLLRLRALFSHGILFTPQLEERVGDLRALGEEKREELEHGEIDESAYAVWKTSS</sequence>
<dbReference type="EMBL" id="AGWN01000001">
    <property type="protein sequence ID" value="EPD30957.1"/>
    <property type="molecule type" value="Genomic_DNA"/>
</dbReference>
<protein>
    <submittedName>
        <fullName evidence="1">Uncharacterized protein</fullName>
    </submittedName>
</protein>
<name>A0A9W5REH3_9ACTO</name>
<reference evidence="1 2" key="1">
    <citation type="submission" date="2013-05" db="EMBL/GenBank/DDBJ databases">
        <title>The Genome Sequence of Actinomyces europaeus ACS-120-V-COL10B.</title>
        <authorList>
            <consortium name="The Broad Institute Genomics Platform"/>
            <person name="Earl A."/>
            <person name="Ward D."/>
            <person name="Feldgarden M."/>
            <person name="Gevers D."/>
            <person name="Saerens B."/>
            <person name="Vaneechoutte M."/>
            <person name="Walker B."/>
            <person name="Young S."/>
            <person name="Zeng Q."/>
            <person name="Gargeya S."/>
            <person name="Fitzgerald M."/>
            <person name="Haas B."/>
            <person name="Abouelleil A."/>
            <person name="Allen A.W."/>
            <person name="Alvarado L."/>
            <person name="Arachchi H.M."/>
            <person name="Berlin A.M."/>
            <person name="Chapman S.B."/>
            <person name="Gainer-Dewar J."/>
            <person name="Goldberg J."/>
            <person name="Griggs A."/>
            <person name="Gujja S."/>
            <person name="Hansen M."/>
            <person name="Howarth C."/>
            <person name="Imamovic A."/>
            <person name="Ireland A."/>
            <person name="Larimer J."/>
            <person name="McCowan C."/>
            <person name="Murphy C."/>
            <person name="Pearson M."/>
            <person name="Poon T.W."/>
            <person name="Priest M."/>
            <person name="Roberts A."/>
            <person name="Saif S."/>
            <person name="Shea T."/>
            <person name="Sisk P."/>
            <person name="Sykes S."/>
            <person name="Wortman J."/>
            <person name="Nusbaum C."/>
            <person name="Birren B."/>
        </authorList>
    </citation>
    <scope>NUCLEOTIDE SEQUENCE [LARGE SCALE GENOMIC DNA]</scope>
    <source>
        <strain evidence="1 2">ACS-120-V-Col10b</strain>
    </source>
</reference>
<evidence type="ECO:0000313" key="1">
    <source>
        <dbReference type="EMBL" id="EPD30957.1"/>
    </source>
</evidence>
<proteinExistence type="predicted"/>